<evidence type="ECO:0000313" key="1">
    <source>
        <dbReference type="EMBL" id="KUI64315.1"/>
    </source>
</evidence>
<dbReference type="AlphaFoldDB" id="A0A194VKB6"/>
<dbReference type="SMR" id="A0A194VKB6"/>
<evidence type="ECO:0000313" key="2">
    <source>
        <dbReference type="Proteomes" id="UP000078559"/>
    </source>
</evidence>
<dbReference type="EMBL" id="KN796129">
    <property type="protein sequence ID" value="KUI64315.1"/>
    <property type="molecule type" value="Genomic_DNA"/>
</dbReference>
<name>A0A194VKB6_CYTMA</name>
<gene>
    <name evidence="1" type="ORF">VM1G_12072</name>
</gene>
<protein>
    <submittedName>
        <fullName evidence="1">Uncharacterized protein</fullName>
    </submittedName>
</protein>
<dbReference type="Proteomes" id="UP000078559">
    <property type="component" value="Unassembled WGS sequence"/>
</dbReference>
<proteinExistence type="predicted"/>
<reference evidence="1" key="1">
    <citation type="submission" date="2014-12" db="EMBL/GenBank/DDBJ databases">
        <title>Genome Sequence of Valsa Canker Pathogens Uncovers a Specific Adaption of Colonization on Woody Bark.</title>
        <authorList>
            <person name="Yin Z."/>
            <person name="Liu H."/>
            <person name="Gao X."/>
            <person name="Li Z."/>
            <person name="Song N."/>
            <person name="Ke X."/>
            <person name="Dai Q."/>
            <person name="Wu Y."/>
            <person name="Sun Y."/>
            <person name="Xu J.-R."/>
            <person name="Kang Z.K."/>
            <person name="Wang L."/>
            <person name="Huang L."/>
        </authorList>
    </citation>
    <scope>NUCLEOTIDE SEQUENCE [LARGE SCALE GENOMIC DNA]</scope>
    <source>
        <strain evidence="1">03-8</strain>
    </source>
</reference>
<organism evidence="1 2">
    <name type="scientific">Cytospora mali</name>
    <name type="common">Apple Valsa canker fungus</name>
    <name type="synonym">Valsa mali</name>
    <dbReference type="NCBI Taxonomy" id="578113"/>
    <lineage>
        <taxon>Eukaryota</taxon>
        <taxon>Fungi</taxon>
        <taxon>Dikarya</taxon>
        <taxon>Ascomycota</taxon>
        <taxon>Pezizomycotina</taxon>
        <taxon>Sordariomycetes</taxon>
        <taxon>Sordariomycetidae</taxon>
        <taxon>Diaporthales</taxon>
        <taxon>Cytosporaceae</taxon>
        <taxon>Cytospora</taxon>
    </lineage>
</organism>
<keyword evidence="2" id="KW-1185">Reference proteome</keyword>
<accession>A0A194VKB6</accession>
<sequence>MGIQYFNANQGGFLGHAKSLTTNDACDVGPVTVHIRVNVIDAIEGKDRPPIELLVVCHDTCIDNEGSDSLARAVVVGVAGCTKLRGGQTGETGGGVSLGDGVAEVKVCVSLNVANLISVVDLDGTDIIGLQSHGSKGANAKGMYIGAEEAIIEGGTLADVLLCDGGCPVCLVSGNCIIVVGIMVDDNVLVRYNVLRSGIDNRNTQTLGRCLERLWHCGRCSLASQDRQEVLKGKKSSTEILKLILNPQKTKKKKMHQTVIGQL</sequence>